<dbReference type="CDD" id="cd00071">
    <property type="entry name" value="GMPK"/>
    <property type="match status" value="1"/>
</dbReference>
<evidence type="ECO:0000256" key="1">
    <source>
        <dbReference type="ARBA" id="ARBA00003531"/>
    </source>
</evidence>
<dbReference type="EMBL" id="CP034438">
    <property type="protein sequence ID" value="AZN29271.1"/>
    <property type="molecule type" value="Genomic_DNA"/>
</dbReference>
<dbReference type="AlphaFoldDB" id="A0A3S8Z6Y5"/>
<dbReference type="HAMAP" id="MF_00328">
    <property type="entry name" value="Guanylate_kinase"/>
    <property type="match status" value="1"/>
</dbReference>
<dbReference type="InterPro" id="IPR027417">
    <property type="entry name" value="P-loop_NTPase"/>
</dbReference>
<evidence type="ECO:0000259" key="12">
    <source>
        <dbReference type="PROSITE" id="PS50052"/>
    </source>
</evidence>
<evidence type="ECO:0000256" key="5">
    <source>
        <dbReference type="ARBA" id="ARBA00022679"/>
    </source>
</evidence>
<evidence type="ECO:0000256" key="9">
    <source>
        <dbReference type="ARBA" id="ARBA00030128"/>
    </source>
</evidence>
<accession>A0A3S8Z6Y5</accession>
<evidence type="ECO:0000313" key="14">
    <source>
        <dbReference type="Proteomes" id="UP000270021"/>
    </source>
</evidence>
<dbReference type="Pfam" id="PF00625">
    <property type="entry name" value="Guanylate_kin"/>
    <property type="match status" value="1"/>
</dbReference>
<dbReference type="SMART" id="SM00072">
    <property type="entry name" value="GuKc"/>
    <property type="match status" value="1"/>
</dbReference>
<dbReference type="Gene3D" id="3.30.63.10">
    <property type="entry name" value="Guanylate Kinase phosphate binding domain"/>
    <property type="match status" value="1"/>
</dbReference>
<comment type="similarity">
    <text evidence="2 11">Belongs to the guanylate kinase family.</text>
</comment>
<keyword evidence="7 11" id="KW-0418">Kinase</keyword>
<keyword evidence="14" id="KW-1185">Reference proteome</keyword>
<name>A0A3S8Z6Y5_9ACTO</name>
<feature type="binding site" evidence="11">
    <location>
        <begin position="10"/>
        <end position="17"/>
    </location>
    <ligand>
        <name>ATP</name>
        <dbReference type="ChEBI" id="CHEBI:30616"/>
    </ligand>
</feature>
<keyword evidence="5 11" id="KW-0808">Transferase</keyword>
<dbReference type="PROSITE" id="PS00856">
    <property type="entry name" value="GUANYLATE_KINASE_1"/>
    <property type="match status" value="1"/>
</dbReference>
<dbReference type="PANTHER" id="PTHR23117">
    <property type="entry name" value="GUANYLATE KINASE-RELATED"/>
    <property type="match status" value="1"/>
</dbReference>
<dbReference type="FunFam" id="3.30.63.10:FF:000002">
    <property type="entry name" value="Guanylate kinase 1"/>
    <property type="match status" value="1"/>
</dbReference>
<dbReference type="OrthoDB" id="9808150at2"/>
<keyword evidence="6 11" id="KW-0547">Nucleotide-binding</keyword>
<dbReference type="SUPFAM" id="SSF52540">
    <property type="entry name" value="P-loop containing nucleoside triphosphate hydrolases"/>
    <property type="match status" value="1"/>
</dbReference>
<protein>
    <recommendedName>
        <fullName evidence="4 11">Guanylate kinase</fullName>
        <ecNumber evidence="3 11">2.7.4.8</ecNumber>
    </recommendedName>
    <alternativeName>
        <fullName evidence="9 11">GMP kinase</fullName>
    </alternativeName>
</protein>
<evidence type="ECO:0000256" key="2">
    <source>
        <dbReference type="ARBA" id="ARBA00005790"/>
    </source>
</evidence>
<evidence type="ECO:0000256" key="7">
    <source>
        <dbReference type="ARBA" id="ARBA00022777"/>
    </source>
</evidence>
<dbReference type="InterPro" id="IPR008144">
    <property type="entry name" value="Guanylate_kin-like_dom"/>
</dbReference>
<keyword evidence="8 11" id="KW-0067">ATP-binding</keyword>
<dbReference type="InterPro" id="IPR020590">
    <property type="entry name" value="Guanylate_kinase_CS"/>
</dbReference>
<dbReference type="NCBIfam" id="TIGR03263">
    <property type="entry name" value="guanyl_kin"/>
    <property type="match status" value="1"/>
</dbReference>
<dbReference type="PANTHER" id="PTHR23117:SF13">
    <property type="entry name" value="GUANYLATE KINASE"/>
    <property type="match status" value="1"/>
</dbReference>
<dbReference type="PROSITE" id="PS50052">
    <property type="entry name" value="GUANYLATE_KINASE_2"/>
    <property type="match status" value="1"/>
</dbReference>
<dbReference type="GO" id="GO:0005829">
    <property type="term" value="C:cytosol"/>
    <property type="evidence" value="ECO:0007669"/>
    <property type="project" value="TreeGrafter"/>
</dbReference>
<evidence type="ECO:0000313" key="13">
    <source>
        <dbReference type="EMBL" id="AZN29271.1"/>
    </source>
</evidence>
<dbReference type="EC" id="2.7.4.8" evidence="3 11"/>
<evidence type="ECO:0000256" key="11">
    <source>
        <dbReference type="HAMAP-Rule" id="MF_00328"/>
    </source>
</evidence>
<keyword evidence="11" id="KW-0963">Cytoplasm</keyword>
<dbReference type="InterPro" id="IPR017665">
    <property type="entry name" value="Guanylate_kinase"/>
</dbReference>
<evidence type="ECO:0000256" key="8">
    <source>
        <dbReference type="ARBA" id="ARBA00022840"/>
    </source>
</evidence>
<evidence type="ECO:0000256" key="3">
    <source>
        <dbReference type="ARBA" id="ARBA00012961"/>
    </source>
</evidence>
<dbReference type="GO" id="GO:0004385">
    <property type="term" value="F:GMP kinase activity"/>
    <property type="evidence" value="ECO:0007669"/>
    <property type="project" value="UniProtKB-UniRule"/>
</dbReference>
<dbReference type="Gene3D" id="3.40.50.300">
    <property type="entry name" value="P-loop containing nucleotide triphosphate hydrolases"/>
    <property type="match status" value="1"/>
</dbReference>
<dbReference type="Proteomes" id="UP000270021">
    <property type="component" value="Chromosome"/>
</dbReference>
<dbReference type="KEGG" id="fsl:EJO69_02360"/>
<evidence type="ECO:0000256" key="10">
    <source>
        <dbReference type="ARBA" id="ARBA00048594"/>
    </source>
</evidence>
<proteinExistence type="inferred from homology"/>
<evidence type="ECO:0000256" key="6">
    <source>
        <dbReference type="ARBA" id="ARBA00022741"/>
    </source>
</evidence>
<reference evidence="13 14" key="1">
    <citation type="submission" date="2018-12" db="EMBL/GenBank/DDBJ databases">
        <title>Complete genome sequence of Flaviflexus salsibiostraticola KCTC 33148.</title>
        <authorList>
            <person name="Bae J.-W."/>
        </authorList>
    </citation>
    <scope>NUCLEOTIDE SEQUENCE [LARGE SCALE GENOMIC DNA]</scope>
    <source>
        <strain evidence="13 14">KCTC 33148</strain>
    </source>
</reference>
<comment type="catalytic activity">
    <reaction evidence="10 11">
        <text>GMP + ATP = GDP + ADP</text>
        <dbReference type="Rhea" id="RHEA:20780"/>
        <dbReference type="ChEBI" id="CHEBI:30616"/>
        <dbReference type="ChEBI" id="CHEBI:58115"/>
        <dbReference type="ChEBI" id="CHEBI:58189"/>
        <dbReference type="ChEBI" id="CHEBI:456216"/>
        <dbReference type="EC" id="2.7.4.8"/>
    </reaction>
</comment>
<dbReference type="GO" id="GO:0005524">
    <property type="term" value="F:ATP binding"/>
    <property type="evidence" value="ECO:0007669"/>
    <property type="project" value="UniProtKB-UniRule"/>
</dbReference>
<comment type="subcellular location">
    <subcellularLocation>
        <location evidence="11">Cytoplasm</location>
    </subcellularLocation>
</comment>
<dbReference type="InterPro" id="IPR008145">
    <property type="entry name" value="GK/Ca_channel_bsu"/>
</dbReference>
<feature type="domain" description="Guanylate kinase-like" evidence="12">
    <location>
        <begin position="3"/>
        <end position="182"/>
    </location>
</feature>
<sequence length="185" mass="20657">MKTRAFVICGPTAVGKGTVIRQLLAREPNIWLSISATTRQPREGEIDGVHYFFVTPEEFDDLVEAGDMLEWATVHGVNRYGTPRRPVLDAIEAGRDVLLEVDLAGARQVRESFPEAVQIFIAPPTFEDLERRLETRGTEGPAERARRLETARVELAAADEFDHIVVNDDVARATDEILSIMSSIR</sequence>
<comment type="function">
    <text evidence="1 11">Essential for recycling GMP and indirectly, cGMP.</text>
</comment>
<evidence type="ECO:0000256" key="4">
    <source>
        <dbReference type="ARBA" id="ARBA00016296"/>
    </source>
</evidence>
<gene>
    <name evidence="11" type="primary">gmk</name>
    <name evidence="13" type="ORF">EJO69_02360</name>
</gene>
<organism evidence="13 14">
    <name type="scientific">Flaviflexus salsibiostraticola</name>
    <dbReference type="NCBI Taxonomy" id="1282737"/>
    <lineage>
        <taxon>Bacteria</taxon>
        <taxon>Bacillati</taxon>
        <taxon>Actinomycetota</taxon>
        <taxon>Actinomycetes</taxon>
        <taxon>Actinomycetales</taxon>
        <taxon>Actinomycetaceae</taxon>
        <taxon>Flaviflexus</taxon>
    </lineage>
</organism>